<keyword evidence="2 8" id="KW-0645">Protease</keyword>
<dbReference type="PANTHER" id="PTHR34217:SF1">
    <property type="entry name" value="CARBOXYPEPTIDASE 1"/>
    <property type="match status" value="1"/>
</dbReference>
<dbReference type="Proteomes" id="UP000448943">
    <property type="component" value="Unassembled WGS sequence"/>
</dbReference>
<dbReference type="OrthoDB" id="9772308at2"/>
<dbReference type="InterPro" id="IPR001333">
    <property type="entry name" value="Peptidase_M32_Taq"/>
</dbReference>
<evidence type="ECO:0000256" key="3">
    <source>
        <dbReference type="ARBA" id="ARBA00022723"/>
    </source>
</evidence>
<evidence type="ECO:0000256" key="6">
    <source>
        <dbReference type="ARBA" id="ARBA00052755"/>
    </source>
</evidence>
<dbReference type="PIRSF" id="PIRSF006615">
    <property type="entry name" value="Zn_crbxpep_Taq"/>
    <property type="match status" value="1"/>
</dbReference>
<dbReference type="AlphaFoldDB" id="A0A6N9Q821"/>
<comment type="similarity">
    <text evidence="7 8">Belongs to the peptidase M32 family.</text>
</comment>
<evidence type="ECO:0000256" key="1">
    <source>
        <dbReference type="ARBA" id="ARBA00022645"/>
    </source>
</evidence>
<keyword evidence="3 8" id="KW-0479">Metal-binding</keyword>
<evidence type="ECO:0000256" key="10">
    <source>
        <dbReference type="PIRSR" id="PIRSR006615-2"/>
    </source>
</evidence>
<feature type="binding site" evidence="9">
    <location>
        <position position="296"/>
    </location>
    <ligand>
        <name>Zn(2+)</name>
        <dbReference type="ChEBI" id="CHEBI:29105"/>
        <note>catalytic</note>
    </ligand>
</feature>
<dbReference type="Pfam" id="PF02074">
    <property type="entry name" value="Peptidase_M32"/>
    <property type="match status" value="1"/>
</dbReference>
<evidence type="ECO:0000313" key="11">
    <source>
        <dbReference type="EMBL" id="NBI30959.1"/>
    </source>
</evidence>
<keyword evidence="5 8" id="KW-0482">Metalloprotease</keyword>
<dbReference type="PROSITE" id="PS52034">
    <property type="entry name" value="PEPTIDASE_M32"/>
    <property type="match status" value="1"/>
</dbReference>
<evidence type="ECO:0000256" key="7">
    <source>
        <dbReference type="ARBA" id="ARBA00061580"/>
    </source>
</evidence>
<organism evidence="11 12">
    <name type="scientific">Chengkuizengella marina</name>
    <dbReference type="NCBI Taxonomy" id="2507566"/>
    <lineage>
        <taxon>Bacteria</taxon>
        <taxon>Bacillati</taxon>
        <taxon>Bacillota</taxon>
        <taxon>Bacilli</taxon>
        <taxon>Bacillales</taxon>
        <taxon>Paenibacillaceae</taxon>
        <taxon>Chengkuizengella</taxon>
    </lineage>
</organism>
<reference evidence="11 12" key="1">
    <citation type="submission" date="2019-01" db="EMBL/GenBank/DDBJ databases">
        <title>Chengkuizengella sp. nov., isolated from deep-sea sediment of East Pacific Ocean.</title>
        <authorList>
            <person name="Yang J."/>
            <person name="Lai Q."/>
            <person name="Shao Z."/>
        </authorList>
    </citation>
    <scope>NUCLEOTIDE SEQUENCE [LARGE SCALE GENOMIC DNA]</scope>
    <source>
        <strain evidence="11 12">YPA3-1-1</strain>
    </source>
</reference>
<proteinExistence type="inferred from homology"/>
<dbReference type="EC" id="3.4.17.19" evidence="8"/>
<keyword evidence="9" id="KW-0862">Zinc</keyword>
<dbReference type="GO" id="GO:0006508">
    <property type="term" value="P:proteolysis"/>
    <property type="evidence" value="ECO:0007669"/>
    <property type="project" value="UniProtKB-UniRule"/>
</dbReference>
<dbReference type="GO" id="GO:0008270">
    <property type="term" value="F:zinc ion binding"/>
    <property type="evidence" value="ECO:0007669"/>
    <property type="project" value="UniProtKB-ARBA"/>
</dbReference>
<gene>
    <name evidence="11" type="ORF">ERL59_18570</name>
</gene>
<sequence length="502" mass="58121">MSHQTLTIFKELVKKINEYNEALSILFWDLRTGAPKKGVEGRSEVIGMLSTEQFNLSTSQQMGDCLSQLSETSVFESLNQTEQRMVTEHKKDYDRNKKIPVNLYKENVILTSKSESVWEEAKDQSDFSIFQPYLEKVVELKKKFVEYWGVKGTPYDTLLDIYEPNITASQLDQVFGMLRERLVPLVTQIAESTNKPNTTFLHQSFSEEKQREFSLFVLKEIGYDFAAGRLDKAVHPFMINLNLKDVRITTNYYPDDITFSLFSSLHEGGHALYEQNISAELVGTGLCTGASMGIHESQSRFWENMIGRSLPFWKRYYKNLQEVFPNEFSSVSVEDFYRGTNEAKPSLIRIEADELTYNLHVMIRYELEKALFNEDLKVADLPQAWNEKYTEYLGVTPAHDGEGVLQDVHWSGGDFGYFPSYSLGNIYAAQFMNTIQKQLPEFDTYIENGELLPIKQWLSDQIYQYGKLLTPAEIIKQVTNEEINPEYLIAYLEKKFKDIYQI</sequence>
<feature type="active site" description="Proton donor/acceptor" evidence="10">
    <location>
        <position position="267"/>
    </location>
</feature>
<keyword evidence="12" id="KW-1185">Reference proteome</keyword>
<evidence type="ECO:0000256" key="4">
    <source>
        <dbReference type="ARBA" id="ARBA00022801"/>
    </source>
</evidence>
<evidence type="ECO:0000313" key="12">
    <source>
        <dbReference type="Proteomes" id="UP000448943"/>
    </source>
</evidence>
<keyword evidence="1 8" id="KW-0121">Carboxypeptidase</keyword>
<dbReference type="EMBL" id="SIJB01000047">
    <property type="protein sequence ID" value="NBI30959.1"/>
    <property type="molecule type" value="Genomic_DNA"/>
</dbReference>
<dbReference type="RefSeq" id="WP_160647767.1">
    <property type="nucleotide sequence ID" value="NZ_SIJB01000047.1"/>
</dbReference>
<feature type="binding site" evidence="9">
    <location>
        <position position="266"/>
    </location>
    <ligand>
        <name>Zn(2+)</name>
        <dbReference type="ChEBI" id="CHEBI:29105"/>
        <note>catalytic</note>
    </ligand>
</feature>
<accession>A0A6N9Q821</accession>
<feature type="binding site" evidence="9">
    <location>
        <position position="270"/>
    </location>
    <ligand>
        <name>Zn(2+)</name>
        <dbReference type="ChEBI" id="CHEBI:29105"/>
        <note>catalytic</note>
    </ligand>
</feature>
<name>A0A6N9Q821_9BACL</name>
<comment type="catalytic activity">
    <reaction evidence="6 8">
        <text>Release of a C-terminal amino acid with broad specificity, except for -Pro.</text>
        <dbReference type="EC" id="3.4.17.19"/>
    </reaction>
</comment>
<keyword evidence="4 8" id="KW-0378">Hydrolase</keyword>
<comment type="caution">
    <text evidence="11">The sequence shown here is derived from an EMBL/GenBank/DDBJ whole genome shotgun (WGS) entry which is preliminary data.</text>
</comment>
<evidence type="ECO:0000256" key="5">
    <source>
        <dbReference type="ARBA" id="ARBA00023049"/>
    </source>
</evidence>
<dbReference type="PRINTS" id="PR00998">
    <property type="entry name" value="CRBOXYPTASET"/>
</dbReference>
<evidence type="ECO:0000256" key="2">
    <source>
        <dbReference type="ARBA" id="ARBA00022670"/>
    </source>
</evidence>
<comment type="cofactor">
    <cofactor evidence="9">
        <name>Zn(2+)</name>
        <dbReference type="ChEBI" id="CHEBI:29105"/>
    </cofactor>
    <text evidence="9">Binds 1 zinc ion per subunit.</text>
</comment>
<evidence type="ECO:0000256" key="9">
    <source>
        <dbReference type="PIRSR" id="PIRSR006615-1"/>
    </source>
</evidence>
<comment type="function">
    <text evidence="8">Broad specificity carboxypetidase that releases amino acids sequentially from the C-terminus, including neutral, aromatic, polar and basic residues.</text>
</comment>
<protein>
    <recommendedName>
        <fullName evidence="8">Metal-dependent carboxypeptidase</fullName>
        <ecNumber evidence="8">3.4.17.19</ecNumber>
    </recommendedName>
</protein>
<evidence type="ECO:0000256" key="8">
    <source>
        <dbReference type="PIRNR" id="PIRNR006615"/>
    </source>
</evidence>
<dbReference type="CDD" id="cd06460">
    <property type="entry name" value="M32_Taq"/>
    <property type="match status" value="1"/>
</dbReference>
<dbReference type="PANTHER" id="PTHR34217">
    <property type="entry name" value="METAL-DEPENDENT CARBOXYPEPTIDASE"/>
    <property type="match status" value="1"/>
</dbReference>
<dbReference type="SUPFAM" id="SSF55486">
    <property type="entry name" value="Metalloproteases ('zincins'), catalytic domain"/>
    <property type="match status" value="1"/>
</dbReference>
<dbReference type="GO" id="GO:0004181">
    <property type="term" value="F:metallocarboxypeptidase activity"/>
    <property type="evidence" value="ECO:0007669"/>
    <property type="project" value="UniProtKB-UniRule"/>
</dbReference>
<dbReference type="FunFam" id="1.10.1370.30:FF:000003">
    <property type="entry name" value="Thermostable carboxypeptidase 1"/>
    <property type="match status" value="1"/>
</dbReference>
<dbReference type="Gene3D" id="1.10.1370.30">
    <property type="match status" value="1"/>
</dbReference>